<evidence type="ECO:0000256" key="14">
    <source>
        <dbReference type="SAM" id="MobiDB-lite"/>
    </source>
</evidence>
<dbReference type="PANTHER" id="PTHR45444">
    <property type="entry name" value="XANTHINE DEHYDROGENASE"/>
    <property type="match status" value="1"/>
</dbReference>
<evidence type="ECO:0000256" key="2">
    <source>
        <dbReference type="ARBA" id="ARBA00001974"/>
    </source>
</evidence>
<dbReference type="InterPro" id="IPR016166">
    <property type="entry name" value="FAD-bd_PCMH"/>
</dbReference>
<dbReference type="InterPro" id="IPR016169">
    <property type="entry name" value="FAD-bd_PCMH_sub2"/>
</dbReference>
<dbReference type="SUPFAM" id="SSF56003">
    <property type="entry name" value="Molybdenum cofactor-binding domain"/>
    <property type="match status" value="1"/>
</dbReference>
<feature type="region of interest" description="Disordered" evidence="14">
    <location>
        <begin position="1504"/>
        <end position="1612"/>
    </location>
</feature>
<dbReference type="InterPro" id="IPR036683">
    <property type="entry name" value="CO_DH_flav_C_dom_sf"/>
</dbReference>
<keyword evidence="6" id="KW-0001">2Fe-2S</keyword>
<dbReference type="RefSeq" id="XP_069305818.1">
    <property type="nucleotide sequence ID" value="XM_069453247.1"/>
</dbReference>
<dbReference type="SMART" id="SM01008">
    <property type="entry name" value="Ald_Xan_dh_C"/>
    <property type="match status" value="1"/>
</dbReference>
<evidence type="ECO:0008006" key="19">
    <source>
        <dbReference type="Google" id="ProtNLM"/>
    </source>
</evidence>
<feature type="compositionally biased region" description="Low complexity" evidence="14">
    <location>
        <begin position="259"/>
        <end position="280"/>
    </location>
</feature>
<comment type="cofactor">
    <cofactor evidence="2">
        <name>FAD</name>
        <dbReference type="ChEBI" id="CHEBI:57692"/>
    </cofactor>
</comment>
<feature type="region of interest" description="Disordered" evidence="14">
    <location>
        <begin position="243"/>
        <end position="333"/>
    </location>
</feature>
<dbReference type="InterPro" id="IPR000674">
    <property type="entry name" value="Ald_Oxase/Xan_DH_a/b"/>
</dbReference>
<evidence type="ECO:0000256" key="7">
    <source>
        <dbReference type="ARBA" id="ARBA00022723"/>
    </source>
</evidence>
<dbReference type="Pfam" id="PF20256">
    <property type="entry name" value="MoCoBD_2"/>
    <property type="match status" value="1"/>
</dbReference>
<evidence type="ECO:0000313" key="18">
    <source>
        <dbReference type="Proteomes" id="UP001578633"/>
    </source>
</evidence>
<dbReference type="InterPro" id="IPR036884">
    <property type="entry name" value="2Fe-2S-bd_dom_sf"/>
</dbReference>
<dbReference type="Pfam" id="PF00111">
    <property type="entry name" value="Fer2"/>
    <property type="match status" value="1"/>
</dbReference>
<dbReference type="InterPro" id="IPR012675">
    <property type="entry name" value="Beta-grasp_dom_sf"/>
</dbReference>
<dbReference type="SUPFAM" id="SSF47741">
    <property type="entry name" value="CO dehydrogenase ISP C-domain like"/>
    <property type="match status" value="1"/>
</dbReference>
<keyword evidence="9" id="KW-0560">Oxidoreductase</keyword>
<dbReference type="InterPro" id="IPR006058">
    <property type="entry name" value="2Fe2S_fd_BS"/>
</dbReference>
<dbReference type="SUPFAM" id="SSF54292">
    <property type="entry name" value="2Fe-2S ferredoxin-like"/>
    <property type="match status" value="1"/>
</dbReference>
<evidence type="ECO:0000313" key="17">
    <source>
        <dbReference type="EMBL" id="KAL1795234.1"/>
    </source>
</evidence>
<dbReference type="Proteomes" id="UP001578633">
    <property type="component" value="Chromosome 6"/>
</dbReference>
<organism evidence="17 18">
    <name type="scientific">Alternaria dauci</name>
    <dbReference type="NCBI Taxonomy" id="48095"/>
    <lineage>
        <taxon>Eukaryota</taxon>
        <taxon>Fungi</taxon>
        <taxon>Dikarya</taxon>
        <taxon>Ascomycota</taxon>
        <taxon>Pezizomycotina</taxon>
        <taxon>Dothideomycetes</taxon>
        <taxon>Pleosporomycetidae</taxon>
        <taxon>Pleosporales</taxon>
        <taxon>Pleosporineae</taxon>
        <taxon>Pleosporaceae</taxon>
        <taxon>Alternaria</taxon>
        <taxon>Alternaria sect. Porri</taxon>
    </lineage>
</organism>
<keyword evidence="4" id="KW-0500">Molybdenum</keyword>
<dbReference type="InterPro" id="IPR016167">
    <property type="entry name" value="FAD-bd_PCMH_sub1"/>
</dbReference>
<keyword evidence="10" id="KW-0408">Iron</keyword>
<dbReference type="PANTHER" id="PTHR45444:SF3">
    <property type="entry name" value="XANTHINE DEHYDROGENASE"/>
    <property type="match status" value="1"/>
</dbReference>
<dbReference type="Gene3D" id="3.30.390.50">
    <property type="entry name" value="CO dehydrogenase flavoprotein, C-terminal domain"/>
    <property type="match status" value="1"/>
</dbReference>
<evidence type="ECO:0000259" key="15">
    <source>
        <dbReference type="PROSITE" id="PS51085"/>
    </source>
</evidence>
<evidence type="ECO:0000256" key="1">
    <source>
        <dbReference type="ARBA" id="ARBA00001924"/>
    </source>
</evidence>
<evidence type="ECO:0000256" key="10">
    <source>
        <dbReference type="ARBA" id="ARBA00023004"/>
    </source>
</evidence>
<keyword evidence="7" id="KW-0479">Metal-binding</keyword>
<dbReference type="Pfam" id="PF04082">
    <property type="entry name" value="Fungal_trans"/>
    <property type="match status" value="1"/>
</dbReference>
<proteinExistence type="inferred from homology"/>
<dbReference type="SMART" id="SM01092">
    <property type="entry name" value="CO_deh_flav_C"/>
    <property type="match status" value="1"/>
</dbReference>
<dbReference type="InterPro" id="IPR016208">
    <property type="entry name" value="Ald_Oxase/xanthine_DH-like"/>
</dbReference>
<dbReference type="CDD" id="cd12148">
    <property type="entry name" value="fungal_TF_MHR"/>
    <property type="match status" value="1"/>
</dbReference>
<comment type="cofactor">
    <cofactor evidence="13">
        <name>[2Fe-2S] cluster</name>
        <dbReference type="ChEBI" id="CHEBI:190135"/>
    </cofactor>
</comment>
<protein>
    <recommendedName>
        <fullName evidence="19">Xanthine dehydrogenase</fullName>
    </recommendedName>
</protein>
<dbReference type="Pfam" id="PF01315">
    <property type="entry name" value="Ald_Xan_dh_C"/>
    <property type="match status" value="1"/>
</dbReference>
<dbReference type="PROSITE" id="PS51387">
    <property type="entry name" value="FAD_PCMH"/>
    <property type="match status" value="1"/>
</dbReference>
<feature type="domain" description="FAD-binding PCMH-type" evidence="16">
    <location>
        <begin position="370"/>
        <end position="561"/>
    </location>
</feature>
<dbReference type="SUPFAM" id="SSF54665">
    <property type="entry name" value="CO dehydrogenase molybdoprotein N-domain-like"/>
    <property type="match status" value="1"/>
</dbReference>
<evidence type="ECO:0000256" key="3">
    <source>
        <dbReference type="ARBA" id="ARBA00006849"/>
    </source>
</evidence>
<dbReference type="InterPro" id="IPR007219">
    <property type="entry name" value="XnlR_reg_dom"/>
</dbReference>
<feature type="compositionally biased region" description="Basic and acidic residues" evidence="14">
    <location>
        <begin position="282"/>
        <end position="297"/>
    </location>
</feature>
<name>A0ABR3UFY3_9PLEO</name>
<dbReference type="InterPro" id="IPR036856">
    <property type="entry name" value="Ald_Oxase/Xan_DH_a/b_sf"/>
</dbReference>
<dbReference type="SUPFAM" id="SSF56176">
    <property type="entry name" value="FAD-binding/transporter-associated domain-like"/>
    <property type="match status" value="1"/>
</dbReference>
<dbReference type="Pfam" id="PF01799">
    <property type="entry name" value="Fer2_2"/>
    <property type="match status" value="1"/>
</dbReference>
<gene>
    <name evidence="17" type="ORF">ACET3X_007050</name>
</gene>
<evidence type="ECO:0000256" key="4">
    <source>
        <dbReference type="ARBA" id="ARBA00022505"/>
    </source>
</evidence>
<dbReference type="Gene3D" id="1.10.150.120">
    <property type="entry name" value="[2Fe-2S]-binding domain"/>
    <property type="match status" value="1"/>
</dbReference>
<evidence type="ECO:0000256" key="12">
    <source>
        <dbReference type="ARBA" id="ARBA00023242"/>
    </source>
</evidence>
<sequence length="2345" mass="258372">MSLPIPPKSSAANPPRGLSATEALTPLIQTTFRTPDITAYINGRKTVISNPNPHWTLLDYIRSQPNLKGTKLGCGEGGCGACTVVLQVPDWQSEKKRIKHLSVNACLFPLVGIDGKHVITVEGIGNVNRPHPLQERIAKLHGSQCGFCTPGIVMSLYAVVRNAYNPETKKFHLSAREIEMEGHLDGNLCRCTGYKPILQAAKTFVTDDLKGQLAEEDEQTAGEAEKFEKDVLDLTRNGCAGPSKVSCGRPGGCCRDSPSDSSSTDTKSDASSPPTEPTSASEDEHIPVILDAKERPQADPAVSGADYAKPLKSKEHGAAAETKTTTSTMEAPAAGSVKGIPKIEFLEYAPDTELIFPPTLWKYEPQPLCYGNDKKIWFRPTKLEQLVDLKDAYPSAKLVGGASEVQVEVRFKNSDFAVSVYISDISELKQTKLPMHAELETANELVVAANTPLTELEEICKKVYAMLGKRAMVLEALRKQLRYFAGRQIRNIASLAGNIATASPISDANPVLVAAGVTLEAVNKKDGRVDLPMSSFFVAYRTTTLPPDAALHRIRIPLSPRGSREVLKAYKQAKRKDDDIAIVTAAFRVRLDSEGLVENASIVYGGMAPMTKESPKTQGALLGKPWFHSETLDAALTALLQDYDLPYGVPGGMADYRKTLTLSLFFRFWHESAAEFGLGNVDKQVIDEIHREISDGVRDNYNPYEQRVVGKQVAHLSALKQCTGEAEYIDDMPRLDQELFGGLVMSTKAHAKILRIDWERALELPGVVGYIDRHSIPSDVNIWGSIRKDEPFFAEDKVLSHGQVIGMVYAESALEAQAAARAVKVDYEELPPILTIDEAIAAESYYPHGKFLRKGLAIDDKMADAFTQCDRIFEGVSRLGGQEHFYLETNAALSIPSGEDGAMEVWSSTQNTMETQEFVSSVLGVPSNRVNARVKRMGGGFGGKESRSVPFAVYTAIAARKEKRPVRIMLNRDEDMLLSGQRHPFQARWKVGVSKDGKLIALEADVYNNGGFSQDMSGAVMDRCLTHFDNSYECPHVFLRGHVCRTNIHSNTAYRGFGAPQGMYFSETVMYNIAEGLGMDVDELRLRNLYRPGQHTPFFQKIDEDWHVPMLLHQLSKSADYENRKAAVKAFNSKNRWRKRGICLVPSKFGLSFATALHLNQAGAYIKIYHDGSVLLHHGGTEMGQGLYTKMCQIAAQELGTPLDAIYTQDSQTYQIANASPTAASSGSDLNGMAVKNACDQINERLRPYREKLGKDAPLKALAHAAYVDRVNLAANGFWKMPKVGYTWGDTNLETVKPMYYYWTQGACCSEVELDLLTGDHTVLRSDIMMDVGNSINPAIDYGQIEGAFIQGQGLFTIEETLWTRTGQLFTRGPGTYKIPGFSDIPQIFNASMLRHDNDGNPLSWNHLRSVQSSKGIGEPPLFLGSTVFFALREAVVAARKMNGKTDDGGWNLDSPATCERLRAHFKRRDLLERHISRHRQKDEEAGAEGCGVLNTRKRMWKDAEGKIVTKKPSLSNDGPNTRSVSQPQSEGLLQSLPDFNSFPHQGLPISPPTSNNPSISHSLDDNDSGIGTHYPSITLNPNSVSTSSSYSPTDQRFWSSDNTQASSGSSDPFVSTVFDNAPFDEIFNPDTASSFNAPFTTMSNYNWLFEMDWASNEQAQQPIAGDPFPVLSGGNNNISQPSHALDFQLDHMDIDASLSTVGQFGSLPSQSNGPPHPHSPSALIITPPLDEGDKLATGTILPSGAKAISMDGTNAPASMIDSSAVLGVERPMSLLQPSRSLPIIDELARQQLLDLIDIIQPTVPDGSIVMRDHPLLSLSCLQTYCDLFFTRFNTTYPLIHMSTFDPSEVDTLLLASVLLLGATYGEKDAHQLAVCIHDVLRPQIFANAGFSAKPDLWVLQTILLVECFGKSRAGQKQHDMSHLFHGLLINLIRRSDCQTIRPPTPEEAADDLEDDWRTWCEAEQKKRLAFLCFMWDTQHAVLFCQSLCMSAFELRSNMPCDQAIWEADSAETWHHLRQKQPTTPLFLSCLKMYLHPDAATIPKNLNALSRSLLLHGLMSVAWDMQRRDQTSLGVVESNPLGNWQARLATSYVAWYADYTTFCTTYLSSLPSPTHPLAKEFHVYRTATLALYHSAHILLHTPFLDLQIYAGARHILGRPVARHDYARSQRVVKKWVAENIQEAGKAVWHAAALVSEGVDILDGELSSSDIGGGRLWHHAWAVYLGTLVVWGVWYARPQPPPSFGDQLPQHLQHQYDDDEIIWDPAAEMKTLLDAVLGAQPEKLLEAGGDHIVTGNVGRRGTNGLAAVVSRCLSKVRWAVVHDGMMVLRGLVQWRLVGGGAGLGGL</sequence>
<evidence type="ECO:0000256" key="13">
    <source>
        <dbReference type="ARBA" id="ARBA00034078"/>
    </source>
</evidence>
<comment type="caution">
    <text evidence="17">The sequence shown here is derived from an EMBL/GenBank/DDBJ whole genome shotgun (WGS) entry which is preliminary data.</text>
</comment>
<evidence type="ECO:0000256" key="9">
    <source>
        <dbReference type="ARBA" id="ARBA00023002"/>
    </source>
</evidence>
<dbReference type="Pfam" id="PF02738">
    <property type="entry name" value="MoCoBD_1"/>
    <property type="match status" value="1"/>
</dbReference>
<keyword evidence="11" id="KW-0411">Iron-sulfur</keyword>
<keyword evidence="18" id="KW-1185">Reference proteome</keyword>
<evidence type="ECO:0000256" key="6">
    <source>
        <dbReference type="ARBA" id="ARBA00022714"/>
    </source>
</evidence>
<dbReference type="SUPFAM" id="SSF55447">
    <property type="entry name" value="CO dehydrogenase flavoprotein C-terminal domain-like"/>
    <property type="match status" value="1"/>
</dbReference>
<keyword evidence="12" id="KW-0539">Nucleus</keyword>
<dbReference type="InterPro" id="IPR037165">
    <property type="entry name" value="AldOxase/xan_DH_Mopterin-bd_sf"/>
</dbReference>
<dbReference type="Gene3D" id="3.10.20.30">
    <property type="match status" value="1"/>
</dbReference>
<feature type="compositionally biased region" description="Polar residues" evidence="14">
    <location>
        <begin position="1513"/>
        <end position="1533"/>
    </location>
</feature>
<accession>A0ABR3UFY3</accession>
<dbReference type="InterPro" id="IPR005107">
    <property type="entry name" value="CO_DH_flav_C"/>
</dbReference>
<dbReference type="Pfam" id="PF03450">
    <property type="entry name" value="CO_deh_flav_C"/>
    <property type="match status" value="1"/>
</dbReference>
<keyword evidence="8" id="KW-0274">FAD</keyword>
<dbReference type="InterPro" id="IPR002346">
    <property type="entry name" value="Mopterin_DH_FAD-bd"/>
</dbReference>
<feature type="compositionally biased region" description="Polar residues" evidence="14">
    <location>
        <begin position="1593"/>
        <end position="1612"/>
    </location>
</feature>
<dbReference type="InterPro" id="IPR002888">
    <property type="entry name" value="2Fe-2S-bd"/>
</dbReference>
<evidence type="ECO:0000256" key="11">
    <source>
        <dbReference type="ARBA" id="ARBA00023014"/>
    </source>
</evidence>
<dbReference type="GeneID" id="96087372"/>
<dbReference type="InterPro" id="IPR036010">
    <property type="entry name" value="2Fe-2S_ferredoxin-like_sf"/>
</dbReference>
<dbReference type="InterPro" id="IPR036318">
    <property type="entry name" value="FAD-bd_PCMH-like_sf"/>
</dbReference>
<dbReference type="Gene3D" id="3.30.465.10">
    <property type="match status" value="1"/>
</dbReference>
<dbReference type="InterPro" id="IPR008274">
    <property type="entry name" value="AldOxase/xan_DH_MoCoBD1"/>
</dbReference>
<comment type="cofactor">
    <cofactor evidence="1">
        <name>Mo-molybdopterin</name>
        <dbReference type="ChEBI" id="CHEBI:71302"/>
    </cofactor>
</comment>
<evidence type="ECO:0000259" key="16">
    <source>
        <dbReference type="PROSITE" id="PS51387"/>
    </source>
</evidence>
<dbReference type="InterPro" id="IPR046867">
    <property type="entry name" value="AldOxase/xan_DH_MoCoBD2"/>
</dbReference>
<dbReference type="EMBL" id="JBHGVX010000006">
    <property type="protein sequence ID" value="KAL1795234.1"/>
    <property type="molecule type" value="Genomic_DNA"/>
</dbReference>
<dbReference type="InterPro" id="IPR001041">
    <property type="entry name" value="2Fe-2S_ferredoxin-type"/>
</dbReference>
<feature type="domain" description="2Fe-2S ferredoxin-type" evidence="15">
    <location>
        <begin position="35"/>
        <end position="124"/>
    </location>
</feature>
<dbReference type="Gene3D" id="3.30.43.10">
    <property type="entry name" value="Uridine Diphospho-n-acetylenolpyruvylglucosamine Reductase, domain 2"/>
    <property type="match status" value="1"/>
</dbReference>
<comment type="similarity">
    <text evidence="3">Belongs to the xanthine dehydrogenase family.</text>
</comment>
<evidence type="ECO:0000256" key="8">
    <source>
        <dbReference type="ARBA" id="ARBA00022827"/>
    </source>
</evidence>
<evidence type="ECO:0000256" key="5">
    <source>
        <dbReference type="ARBA" id="ARBA00022630"/>
    </source>
</evidence>
<keyword evidence="5" id="KW-0285">Flavoprotein</keyword>
<dbReference type="Pfam" id="PF00941">
    <property type="entry name" value="FAD_binding_5"/>
    <property type="match status" value="1"/>
</dbReference>
<dbReference type="PROSITE" id="PS00197">
    <property type="entry name" value="2FE2S_FER_1"/>
    <property type="match status" value="1"/>
</dbReference>
<dbReference type="Gene3D" id="3.90.1170.50">
    <property type="entry name" value="Aldehyde oxidase/xanthine dehydrogenase, a/b hammerhead"/>
    <property type="match status" value="1"/>
</dbReference>
<dbReference type="Gene3D" id="3.30.365.10">
    <property type="entry name" value="Aldehyde oxidase/xanthine dehydrogenase, molybdopterin binding domain"/>
    <property type="match status" value="4"/>
</dbReference>
<dbReference type="PROSITE" id="PS51085">
    <property type="entry name" value="2FE2S_FER_2"/>
    <property type="match status" value="1"/>
</dbReference>
<reference evidence="17 18" key="1">
    <citation type="submission" date="2024-09" db="EMBL/GenBank/DDBJ databases">
        <title>T2T genomes of carrot and Alternaria dauci and their utility for understanding host-pathogen interaction during carrot leaf blight disease.</title>
        <authorList>
            <person name="Liu W."/>
            <person name="Xu S."/>
            <person name="Ou C."/>
            <person name="Liu X."/>
            <person name="Zhuang F."/>
            <person name="Deng X.W."/>
        </authorList>
    </citation>
    <scope>NUCLEOTIDE SEQUENCE [LARGE SCALE GENOMIC DNA]</scope>
    <source>
        <strain evidence="17 18">A2016</strain>
    </source>
</reference>